<evidence type="ECO:0000256" key="9">
    <source>
        <dbReference type="PROSITE-ProRule" id="PRU00108"/>
    </source>
</evidence>
<dbReference type="OrthoDB" id="6159439at2759"/>
<dbReference type="InterPro" id="IPR023393">
    <property type="entry name" value="START-like_dom_sf"/>
</dbReference>
<dbReference type="EMBL" id="CM035443">
    <property type="protein sequence ID" value="KAH7278564.1"/>
    <property type="molecule type" value="Genomic_DNA"/>
</dbReference>
<organism evidence="15 16">
    <name type="scientific">Ceratopteris richardii</name>
    <name type="common">Triangle waterfern</name>
    <dbReference type="NCBI Taxonomy" id="49495"/>
    <lineage>
        <taxon>Eukaryota</taxon>
        <taxon>Viridiplantae</taxon>
        <taxon>Streptophyta</taxon>
        <taxon>Embryophyta</taxon>
        <taxon>Tracheophyta</taxon>
        <taxon>Polypodiopsida</taxon>
        <taxon>Polypodiidae</taxon>
        <taxon>Polypodiales</taxon>
        <taxon>Pteridineae</taxon>
        <taxon>Pteridaceae</taxon>
        <taxon>Parkerioideae</taxon>
        <taxon>Ceratopteris</taxon>
    </lineage>
</organism>
<dbReference type="OMA" id="EDEYFRT"/>
<dbReference type="Pfam" id="PF01852">
    <property type="entry name" value="START"/>
    <property type="match status" value="1"/>
</dbReference>
<keyword evidence="6 9" id="KW-0371">Homeobox</keyword>
<dbReference type="InterPro" id="IPR002913">
    <property type="entry name" value="START_lipid-bd_dom"/>
</dbReference>
<dbReference type="GO" id="GO:0005634">
    <property type="term" value="C:nucleus"/>
    <property type="evidence" value="ECO:0007669"/>
    <property type="project" value="UniProtKB-SubCell"/>
</dbReference>
<keyword evidence="3" id="KW-0805">Transcription regulation</keyword>
<keyword evidence="7" id="KW-0804">Transcription</keyword>
<dbReference type="CDD" id="cd08875">
    <property type="entry name" value="START_ArGLABRA2_like"/>
    <property type="match status" value="1"/>
</dbReference>
<dbReference type="GO" id="GO:0008289">
    <property type="term" value="F:lipid binding"/>
    <property type="evidence" value="ECO:0007669"/>
    <property type="project" value="InterPro"/>
</dbReference>
<dbReference type="Pfam" id="PF00046">
    <property type="entry name" value="Homeodomain"/>
    <property type="match status" value="1"/>
</dbReference>
<evidence type="ECO:0000256" key="2">
    <source>
        <dbReference type="ARBA" id="ARBA00006789"/>
    </source>
</evidence>
<evidence type="ECO:0000256" key="6">
    <source>
        <dbReference type="ARBA" id="ARBA00023155"/>
    </source>
</evidence>
<evidence type="ECO:0000259" key="13">
    <source>
        <dbReference type="PROSITE" id="PS50071"/>
    </source>
</evidence>
<dbReference type="GO" id="GO:0000981">
    <property type="term" value="F:DNA-binding transcription factor activity, RNA polymerase II-specific"/>
    <property type="evidence" value="ECO:0007669"/>
    <property type="project" value="InterPro"/>
</dbReference>
<evidence type="ECO:0000256" key="3">
    <source>
        <dbReference type="ARBA" id="ARBA00023015"/>
    </source>
</evidence>
<dbReference type="PANTHER" id="PTHR45654:SF77">
    <property type="entry name" value="HOMEOBOX-LEUCINE ZIPPER PROTEIN MERISTEM L1"/>
    <property type="match status" value="1"/>
</dbReference>
<accession>A0A8T2Q478</accession>
<dbReference type="PANTHER" id="PTHR45654">
    <property type="entry name" value="HOMEOBOX-LEUCINE ZIPPER PROTEIN MERISTEM L1"/>
    <property type="match status" value="1"/>
</dbReference>
<dbReference type="SUPFAM" id="SSF55961">
    <property type="entry name" value="Bet v1-like"/>
    <property type="match status" value="2"/>
</dbReference>
<dbReference type="Pfam" id="PF25797">
    <property type="entry name" value="PDF2_C"/>
    <property type="match status" value="2"/>
</dbReference>
<dbReference type="InterPro" id="IPR057993">
    <property type="entry name" value="HD-Zip_IV_C"/>
</dbReference>
<evidence type="ECO:0000256" key="7">
    <source>
        <dbReference type="ARBA" id="ARBA00023163"/>
    </source>
</evidence>
<feature type="compositionally biased region" description="Low complexity" evidence="12">
    <location>
        <begin position="53"/>
        <end position="71"/>
    </location>
</feature>
<evidence type="ECO:0000313" key="15">
    <source>
        <dbReference type="EMBL" id="KAH7278564.1"/>
    </source>
</evidence>
<feature type="compositionally biased region" description="Basic residues" evidence="12">
    <location>
        <begin position="159"/>
        <end position="168"/>
    </location>
</feature>
<keyword evidence="5 9" id="KW-0238">DNA-binding</keyword>
<proteinExistence type="inferred from homology"/>
<dbReference type="PROSITE" id="PS50848">
    <property type="entry name" value="START"/>
    <property type="match status" value="1"/>
</dbReference>
<evidence type="ECO:0000256" key="4">
    <source>
        <dbReference type="ARBA" id="ARBA00023054"/>
    </source>
</evidence>
<feature type="region of interest" description="Disordered" evidence="12">
    <location>
        <begin position="136"/>
        <end position="170"/>
    </location>
</feature>
<dbReference type="SMART" id="SM00389">
    <property type="entry name" value="HOX"/>
    <property type="match status" value="1"/>
</dbReference>
<dbReference type="PROSITE" id="PS00027">
    <property type="entry name" value="HOMEOBOX_1"/>
    <property type="match status" value="1"/>
</dbReference>
<keyword evidence="4 11" id="KW-0175">Coiled coil</keyword>
<dbReference type="SUPFAM" id="SSF46689">
    <property type="entry name" value="Homeodomain-like"/>
    <property type="match status" value="1"/>
</dbReference>
<dbReference type="GO" id="GO:0003677">
    <property type="term" value="F:DNA binding"/>
    <property type="evidence" value="ECO:0007669"/>
    <property type="project" value="UniProtKB-UniRule"/>
</dbReference>
<dbReference type="Gene3D" id="1.10.10.60">
    <property type="entry name" value="Homeodomain-like"/>
    <property type="match status" value="1"/>
</dbReference>
<name>A0A8T2Q478_CERRI</name>
<evidence type="ECO:0000259" key="14">
    <source>
        <dbReference type="PROSITE" id="PS50848"/>
    </source>
</evidence>
<feature type="domain" description="Homeobox" evidence="13">
    <location>
        <begin position="157"/>
        <end position="217"/>
    </location>
</feature>
<dbReference type="InterPro" id="IPR009057">
    <property type="entry name" value="Homeodomain-like_sf"/>
</dbReference>
<gene>
    <name evidence="15" type="ORF">KP509_38G046700</name>
</gene>
<feature type="DNA-binding region" description="Homeobox" evidence="9">
    <location>
        <begin position="159"/>
        <end position="218"/>
    </location>
</feature>
<evidence type="ECO:0000256" key="12">
    <source>
        <dbReference type="SAM" id="MobiDB-lite"/>
    </source>
</evidence>
<dbReference type="InterPro" id="IPR042160">
    <property type="entry name" value="HD-Zip_IV"/>
</dbReference>
<dbReference type="CDD" id="cd00086">
    <property type="entry name" value="homeodomain"/>
    <property type="match status" value="1"/>
</dbReference>
<comment type="subcellular location">
    <subcellularLocation>
        <location evidence="1 9 10">Nucleus</location>
    </subcellularLocation>
</comment>
<feature type="region of interest" description="Disordered" evidence="12">
    <location>
        <begin position="48"/>
        <end position="74"/>
    </location>
</feature>
<dbReference type="Gene3D" id="3.30.530.20">
    <property type="match status" value="1"/>
</dbReference>
<protein>
    <submittedName>
        <fullName evidence="15">Uncharacterized protein</fullName>
    </submittedName>
</protein>
<sequence length="896" mass="98454">MAAELSSSCLISTKLPACPHAVAIVNSTSADTLALHYIEDTCSLESHTHLHLQRAPPEQQQQERTMEQPQEVSDSYGRPYLQDAAAANSAATPLMSDNFYNADAFLGRTPDVTTMNATSSSAMRAAGLLMLNVDEYESKSSSDNPDDCEHDVPGDGPPAKKRYHRHSQHQIQEMERVFKECPHPDEKQRLELSRELKLDPRQVKFWFQNKRTQVKAQHERHDNAYLRAENEKLRAENLALRDAIANVSCPNCGGPATLTDASFDEQQLRIENVRLREEIDRISKIAAKHVGRPISALNLGSTLASPSSTTNSTVHLPNETIVGNSSNAVDNETCNQSLLVINRKPIKLLDSEKPMIIEQARIALDELVQVSQAKDPLWTLVDPLNNLESINPEEYLARFGNINIINQNPNMRRETTRDTALIMMDAPALVDMFMNVGTWSDMFSSIVSTALLLEVLSTGTNNTPDGAMQLLYAEFQMPTPLVSTRESYFVRHCKCISSTPGMPIWAVVDASIDNIARVGFSPSCQARCRRRPSGCIIEEFPNGYSKVTWVEHFEIDEYRGVNHLFERLVSSGAAFGAQRWLSILNRRCESLHTINKTITTSSKDIVSPTQEGKKSLLKLVERMTNSFCKGVNASVAHTWITLSSGSSSTASASNDETLPHISLVAKGLGSGSFQCASKDDSYGVGDDVRVLIRKSVDDPGRPPGVVLCAATSIWLPIPPSHVFNFLKNQTCRMEWDILSNMGVVEEIMHVAKGHDDQNNVSLLRVNAESSNQPNMLILQECCAEETCYVVVYAPVDIAAMSSVINGGDPDCVALLPSGFSIFPDKPISTCHNGAQHVAAPPSPFCSPVGSILTVAFQILVDHVPTAKLSLGSVATVNNLISSTVLRIKNALMTRHN</sequence>
<feature type="coiled-coil region" evidence="11">
    <location>
        <begin position="223"/>
        <end position="285"/>
    </location>
</feature>
<dbReference type="Proteomes" id="UP000825935">
    <property type="component" value="Chromosome 38"/>
</dbReference>
<evidence type="ECO:0000256" key="10">
    <source>
        <dbReference type="RuleBase" id="RU000682"/>
    </source>
</evidence>
<dbReference type="PROSITE" id="PS50071">
    <property type="entry name" value="HOMEOBOX_2"/>
    <property type="match status" value="1"/>
</dbReference>
<dbReference type="AlphaFoldDB" id="A0A8T2Q478"/>
<dbReference type="InterPro" id="IPR001356">
    <property type="entry name" value="HD"/>
</dbReference>
<evidence type="ECO:0000256" key="11">
    <source>
        <dbReference type="SAM" id="Coils"/>
    </source>
</evidence>
<dbReference type="SMART" id="SM00234">
    <property type="entry name" value="START"/>
    <property type="match status" value="1"/>
</dbReference>
<reference evidence="15" key="1">
    <citation type="submission" date="2021-08" db="EMBL/GenBank/DDBJ databases">
        <title>WGS assembly of Ceratopteris richardii.</title>
        <authorList>
            <person name="Marchant D.B."/>
            <person name="Chen G."/>
            <person name="Jenkins J."/>
            <person name="Shu S."/>
            <person name="Leebens-Mack J."/>
            <person name="Grimwood J."/>
            <person name="Schmutz J."/>
            <person name="Soltis P."/>
            <person name="Soltis D."/>
            <person name="Chen Z.-H."/>
        </authorList>
    </citation>
    <scope>NUCLEOTIDE SEQUENCE</scope>
    <source>
        <strain evidence="15">Whitten #5841</strain>
        <tissue evidence="15">Leaf</tissue>
    </source>
</reference>
<dbReference type="InterPro" id="IPR017970">
    <property type="entry name" value="Homeobox_CS"/>
</dbReference>
<comment type="similarity">
    <text evidence="2">Belongs to the HD-ZIP homeobox family. Class IV subfamily.</text>
</comment>
<evidence type="ECO:0000256" key="8">
    <source>
        <dbReference type="ARBA" id="ARBA00023242"/>
    </source>
</evidence>
<keyword evidence="16" id="KW-1185">Reference proteome</keyword>
<keyword evidence="8 9" id="KW-0539">Nucleus</keyword>
<evidence type="ECO:0000256" key="5">
    <source>
        <dbReference type="ARBA" id="ARBA00023125"/>
    </source>
</evidence>
<dbReference type="FunFam" id="1.10.10.60:FF:000229">
    <property type="entry name" value="Homeobox-leucine zipper protein HDG1"/>
    <property type="match status" value="1"/>
</dbReference>
<feature type="domain" description="START" evidence="14">
    <location>
        <begin position="349"/>
        <end position="593"/>
    </location>
</feature>
<evidence type="ECO:0000256" key="1">
    <source>
        <dbReference type="ARBA" id="ARBA00004123"/>
    </source>
</evidence>
<evidence type="ECO:0000313" key="16">
    <source>
        <dbReference type="Proteomes" id="UP000825935"/>
    </source>
</evidence>
<comment type="caution">
    <text evidence="15">The sequence shown here is derived from an EMBL/GenBank/DDBJ whole genome shotgun (WGS) entry which is preliminary data.</text>
</comment>